<dbReference type="RefSeq" id="WP_096829684.1">
    <property type="nucleotide sequence ID" value="NZ_NXIB02000002.1"/>
</dbReference>
<evidence type="ECO:0000313" key="2">
    <source>
        <dbReference type="Proteomes" id="UP000226442"/>
    </source>
</evidence>
<comment type="caution">
    <text evidence="1">The sequence shown here is derived from an EMBL/GenBank/DDBJ whole genome shotgun (WGS) entry which is preliminary data.</text>
</comment>
<dbReference type="EMBL" id="NXIB02000002">
    <property type="protein sequence ID" value="PHX57348.1"/>
    <property type="molecule type" value="Genomic_DNA"/>
</dbReference>
<keyword evidence="2" id="KW-1185">Reference proteome</keyword>
<organism evidence="1 2">
    <name type="scientific">Tychonema bourrellyi FEM_GT703</name>
    <dbReference type="NCBI Taxonomy" id="2040638"/>
    <lineage>
        <taxon>Bacteria</taxon>
        <taxon>Bacillati</taxon>
        <taxon>Cyanobacteriota</taxon>
        <taxon>Cyanophyceae</taxon>
        <taxon>Oscillatoriophycideae</taxon>
        <taxon>Oscillatoriales</taxon>
        <taxon>Microcoleaceae</taxon>
        <taxon>Tychonema</taxon>
    </lineage>
</organism>
<name>A0A2G4F6G7_9CYAN</name>
<proteinExistence type="predicted"/>
<reference evidence="1" key="1">
    <citation type="submission" date="2017-10" db="EMBL/GenBank/DDBJ databases">
        <title>Draft genome sequence of the planktic cyanobacteria Tychonema bourrellyi isolated from alpine lentic freshwater.</title>
        <authorList>
            <person name="Tett A."/>
            <person name="Armanini F."/>
            <person name="Asnicar F."/>
            <person name="Boscaini A."/>
            <person name="Pasolli E."/>
            <person name="Zolfo M."/>
            <person name="Donati C."/>
            <person name="Salmaso N."/>
            <person name="Segata N."/>
        </authorList>
    </citation>
    <scope>NUCLEOTIDE SEQUENCE</scope>
    <source>
        <strain evidence="1">FEM_GT703</strain>
    </source>
</reference>
<gene>
    <name evidence="1" type="ORF">CP500_000785</name>
</gene>
<accession>A0A2G4F6G7</accession>
<sequence length="67" mass="7816">MVYGVLWDILGAIGPWTQADAVFDDEVGKTIRFLAIVLCNNLLHKFLLEGNGWNRFRRRKLKLVLWD</sequence>
<dbReference type="Proteomes" id="UP000226442">
    <property type="component" value="Unassembled WGS sequence"/>
</dbReference>
<dbReference type="AlphaFoldDB" id="A0A2G4F6G7"/>
<protein>
    <submittedName>
        <fullName evidence="1">Uncharacterized protein</fullName>
    </submittedName>
</protein>
<evidence type="ECO:0000313" key="1">
    <source>
        <dbReference type="EMBL" id="PHX57348.1"/>
    </source>
</evidence>